<evidence type="ECO:0000256" key="9">
    <source>
        <dbReference type="ARBA" id="ARBA00022679"/>
    </source>
</evidence>
<keyword evidence="13 19" id="KW-0472">Membrane</keyword>
<comment type="function">
    <text evidence="14 19">Joins adenosylcobinamide-GDP and alpha-ribazole to generate adenosylcobalamin (Ado-cobalamin). Also synthesizes adenosylcobalamin 5'-phosphate from adenosylcobinamide-GDP and alpha-ribazole 5'-phosphate.</text>
</comment>
<organism evidence="20 21">
    <name type="scientific">Gomphosphaeria aponina SAG 52.96 = DSM 107014</name>
    <dbReference type="NCBI Taxonomy" id="1521640"/>
    <lineage>
        <taxon>Bacteria</taxon>
        <taxon>Bacillati</taxon>
        <taxon>Cyanobacteriota</taxon>
        <taxon>Cyanophyceae</taxon>
        <taxon>Oscillatoriophycideae</taxon>
        <taxon>Chroococcales</taxon>
        <taxon>Gomphosphaeriaceae</taxon>
        <taxon>Gomphosphaeria</taxon>
    </lineage>
</organism>
<evidence type="ECO:0000313" key="20">
    <source>
        <dbReference type="EMBL" id="MBR8828038.1"/>
    </source>
</evidence>
<keyword evidence="7 19" id="KW-1003">Cell membrane</keyword>
<dbReference type="GO" id="GO:0005886">
    <property type="term" value="C:plasma membrane"/>
    <property type="evidence" value="ECO:0007669"/>
    <property type="project" value="UniProtKB-SubCell"/>
</dbReference>
<comment type="pathway">
    <text evidence="3 19">Cofactor biosynthesis; adenosylcobalamin biosynthesis; adenosylcobalamin from cob(II)yrinate a,c-diamide: step 7/7.</text>
</comment>
<evidence type="ECO:0000256" key="11">
    <source>
        <dbReference type="ARBA" id="ARBA00022842"/>
    </source>
</evidence>
<evidence type="ECO:0000256" key="12">
    <source>
        <dbReference type="ARBA" id="ARBA00022989"/>
    </source>
</evidence>
<dbReference type="EC" id="2.7.8.26" evidence="5 19"/>
<evidence type="ECO:0000256" key="7">
    <source>
        <dbReference type="ARBA" id="ARBA00022475"/>
    </source>
</evidence>
<protein>
    <recommendedName>
        <fullName evidence="6 19">Adenosylcobinamide-GDP ribazoletransferase</fullName>
        <ecNumber evidence="5 19">2.7.8.26</ecNumber>
    </recommendedName>
    <alternativeName>
        <fullName evidence="16 19">Cobalamin synthase</fullName>
    </alternativeName>
    <alternativeName>
        <fullName evidence="15 19">Cobalamin-5'-phosphate synthase</fullName>
    </alternativeName>
</protein>
<evidence type="ECO:0000256" key="3">
    <source>
        <dbReference type="ARBA" id="ARBA00004663"/>
    </source>
</evidence>
<keyword evidence="10 19" id="KW-0812">Transmembrane</keyword>
<dbReference type="NCBIfam" id="TIGR00317">
    <property type="entry name" value="cobS"/>
    <property type="match status" value="1"/>
</dbReference>
<name>A0A941GY10_9CHRO</name>
<dbReference type="GO" id="GO:0009236">
    <property type="term" value="P:cobalamin biosynthetic process"/>
    <property type="evidence" value="ECO:0007669"/>
    <property type="project" value="UniProtKB-UniRule"/>
</dbReference>
<comment type="catalytic activity">
    <reaction evidence="18 19">
        <text>alpha-ribazole 5'-phosphate + adenosylcob(III)inamide-GDP = adenosylcob(III)alamin 5'-phosphate + GMP + H(+)</text>
        <dbReference type="Rhea" id="RHEA:23560"/>
        <dbReference type="ChEBI" id="CHEBI:15378"/>
        <dbReference type="ChEBI" id="CHEBI:57918"/>
        <dbReference type="ChEBI" id="CHEBI:58115"/>
        <dbReference type="ChEBI" id="CHEBI:60487"/>
        <dbReference type="ChEBI" id="CHEBI:60493"/>
        <dbReference type="EC" id="2.7.8.26"/>
    </reaction>
</comment>
<proteinExistence type="inferred from homology"/>
<dbReference type="GO" id="GO:0051073">
    <property type="term" value="F:adenosylcobinamide-GDP ribazoletransferase activity"/>
    <property type="evidence" value="ECO:0007669"/>
    <property type="project" value="UniProtKB-UniRule"/>
</dbReference>
<evidence type="ECO:0000256" key="14">
    <source>
        <dbReference type="ARBA" id="ARBA00025228"/>
    </source>
</evidence>
<comment type="cofactor">
    <cofactor evidence="1 19">
        <name>Mg(2+)</name>
        <dbReference type="ChEBI" id="CHEBI:18420"/>
    </cofactor>
</comment>
<feature type="transmembrane region" description="Helical" evidence="19">
    <location>
        <begin position="134"/>
        <end position="157"/>
    </location>
</feature>
<evidence type="ECO:0000256" key="18">
    <source>
        <dbReference type="ARBA" id="ARBA00049504"/>
    </source>
</evidence>
<evidence type="ECO:0000256" key="1">
    <source>
        <dbReference type="ARBA" id="ARBA00001946"/>
    </source>
</evidence>
<dbReference type="AlphaFoldDB" id="A0A941GY10"/>
<feature type="transmembrane region" description="Helical" evidence="19">
    <location>
        <begin position="60"/>
        <end position="80"/>
    </location>
</feature>
<evidence type="ECO:0000256" key="19">
    <source>
        <dbReference type="HAMAP-Rule" id="MF_00719"/>
    </source>
</evidence>
<keyword evidence="9 19" id="KW-0808">Transferase</keyword>
<evidence type="ECO:0000256" key="13">
    <source>
        <dbReference type="ARBA" id="ARBA00023136"/>
    </source>
</evidence>
<dbReference type="InterPro" id="IPR003805">
    <property type="entry name" value="CobS"/>
</dbReference>
<keyword evidence="8 19" id="KW-0169">Cobalamin biosynthesis</keyword>
<dbReference type="Pfam" id="PF02654">
    <property type="entry name" value="CobS"/>
    <property type="match status" value="1"/>
</dbReference>
<dbReference type="GO" id="GO:0008818">
    <property type="term" value="F:cobalamin 5'-phosphate synthase activity"/>
    <property type="evidence" value="ECO:0007669"/>
    <property type="project" value="UniProtKB-UniRule"/>
</dbReference>
<feature type="transmembrane region" description="Helical" evidence="19">
    <location>
        <begin position="31"/>
        <end position="53"/>
    </location>
</feature>
<evidence type="ECO:0000256" key="15">
    <source>
        <dbReference type="ARBA" id="ARBA00032605"/>
    </source>
</evidence>
<evidence type="ECO:0000256" key="17">
    <source>
        <dbReference type="ARBA" id="ARBA00048623"/>
    </source>
</evidence>
<comment type="catalytic activity">
    <reaction evidence="17 19">
        <text>alpha-ribazole + adenosylcob(III)inamide-GDP = adenosylcob(III)alamin + GMP + H(+)</text>
        <dbReference type="Rhea" id="RHEA:16049"/>
        <dbReference type="ChEBI" id="CHEBI:10329"/>
        <dbReference type="ChEBI" id="CHEBI:15378"/>
        <dbReference type="ChEBI" id="CHEBI:18408"/>
        <dbReference type="ChEBI" id="CHEBI:58115"/>
        <dbReference type="ChEBI" id="CHEBI:60487"/>
        <dbReference type="EC" id="2.7.8.26"/>
    </reaction>
</comment>
<sequence length="251" mass="27907">MGNPVKSFLGAVTFYTTIRIPVSWELEFHRIARWAPLIGLLLGGVLTLLDLGLNQLGMPVLTRSIILVSVWIVLTGGLHLDGVMDTADGLAVTDESKRLEVMQDSLTGAFGVMAAVVLLLLKTASLSDIESFRWLGLMAAAGWGRFAQVMAIAFYPYLRENGKGAFHKQDFRSPQDIFLGLVFLFVLSLIQLLMDYESWWVALLLLFSGQAIAFFTGFWFHRQLGGHTGDTYGAVVEWTEAFFLCLLTLFF</sequence>
<evidence type="ECO:0000313" key="21">
    <source>
        <dbReference type="Proteomes" id="UP000767446"/>
    </source>
</evidence>
<evidence type="ECO:0000256" key="2">
    <source>
        <dbReference type="ARBA" id="ARBA00004651"/>
    </source>
</evidence>
<evidence type="ECO:0000256" key="8">
    <source>
        <dbReference type="ARBA" id="ARBA00022573"/>
    </source>
</evidence>
<feature type="transmembrane region" description="Helical" evidence="19">
    <location>
        <begin position="177"/>
        <end position="194"/>
    </location>
</feature>
<dbReference type="PANTHER" id="PTHR34148:SF1">
    <property type="entry name" value="ADENOSYLCOBINAMIDE-GDP RIBAZOLETRANSFERASE"/>
    <property type="match status" value="1"/>
</dbReference>
<dbReference type="EMBL" id="JADQBC010000052">
    <property type="protein sequence ID" value="MBR8828038.1"/>
    <property type="molecule type" value="Genomic_DNA"/>
</dbReference>
<keyword evidence="11 19" id="KW-0460">Magnesium</keyword>
<evidence type="ECO:0000256" key="16">
    <source>
        <dbReference type="ARBA" id="ARBA00032853"/>
    </source>
</evidence>
<dbReference type="Proteomes" id="UP000767446">
    <property type="component" value="Unassembled WGS sequence"/>
</dbReference>
<dbReference type="PANTHER" id="PTHR34148">
    <property type="entry name" value="ADENOSYLCOBINAMIDE-GDP RIBAZOLETRANSFERASE"/>
    <property type="match status" value="1"/>
</dbReference>
<comment type="subcellular location">
    <subcellularLocation>
        <location evidence="2 19">Cell membrane</location>
        <topology evidence="2 19">Multi-pass membrane protein</topology>
    </subcellularLocation>
</comment>
<evidence type="ECO:0000256" key="5">
    <source>
        <dbReference type="ARBA" id="ARBA00013200"/>
    </source>
</evidence>
<keyword evidence="12 19" id="KW-1133">Transmembrane helix</keyword>
<comment type="similarity">
    <text evidence="4 19">Belongs to the CobS family.</text>
</comment>
<reference evidence="20" key="1">
    <citation type="submission" date="2021-02" db="EMBL/GenBank/DDBJ databases">
        <title>Metagenome analyses of Stigonema ocellatum DSM 106950, Chlorogloea purpurea SAG 13.99 and Gomphosphaeria aponina DSM 107014.</title>
        <authorList>
            <person name="Marter P."/>
            <person name="Huang S."/>
        </authorList>
    </citation>
    <scope>NUCLEOTIDE SEQUENCE</scope>
    <source>
        <strain evidence="20">JP213</strain>
    </source>
</reference>
<evidence type="ECO:0000256" key="4">
    <source>
        <dbReference type="ARBA" id="ARBA00010561"/>
    </source>
</evidence>
<evidence type="ECO:0000256" key="6">
    <source>
        <dbReference type="ARBA" id="ARBA00015850"/>
    </source>
</evidence>
<evidence type="ECO:0000256" key="10">
    <source>
        <dbReference type="ARBA" id="ARBA00022692"/>
    </source>
</evidence>
<dbReference type="HAMAP" id="MF_00719">
    <property type="entry name" value="CobS"/>
    <property type="match status" value="1"/>
</dbReference>
<comment type="caution">
    <text evidence="20">The sequence shown here is derived from an EMBL/GenBank/DDBJ whole genome shotgun (WGS) entry which is preliminary data.</text>
</comment>
<accession>A0A941GY10</accession>
<feature type="transmembrane region" description="Helical" evidence="19">
    <location>
        <begin position="105"/>
        <end position="122"/>
    </location>
</feature>
<feature type="transmembrane region" description="Helical" evidence="19">
    <location>
        <begin position="201"/>
        <end position="220"/>
    </location>
</feature>
<gene>
    <name evidence="19" type="primary">cobS</name>
    <name evidence="20" type="ORF">DSM107014_09085</name>
</gene>